<dbReference type="EMBL" id="UINC01017717">
    <property type="protein sequence ID" value="SVA73784.1"/>
    <property type="molecule type" value="Genomic_DNA"/>
</dbReference>
<reference evidence="3" key="1">
    <citation type="submission" date="2018-05" db="EMBL/GenBank/DDBJ databases">
        <authorList>
            <person name="Lanie J.A."/>
            <person name="Ng W.-L."/>
            <person name="Kazmierczak K.M."/>
            <person name="Andrzejewski T.M."/>
            <person name="Davidsen T.M."/>
            <person name="Wayne K.J."/>
            <person name="Tettelin H."/>
            <person name="Glass J.I."/>
            <person name="Rusch D."/>
            <person name="Podicherti R."/>
            <person name="Tsui H.-C.T."/>
            <person name="Winkler M.E."/>
        </authorList>
    </citation>
    <scope>NUCLEOTIDE SEQUENCE</scope>
</reference>
<dbReference type="PANTHER" id="PTHR22946">
    <property type="entry name" value="DIENELACTONE HYDROLASE DOMAIN-CONTAINING PROTEIN-RELATED"/>
    <property type="match status" value="1"/>
</dbReference>
<dbReference type="InterPro" id="IPR029058">
    <property type="entry name" value="AB_hydrolase_fold"/>
</dbReference>
<dbReference type="SUPFAM" id="SSF53474">
    <property type="entry name" value="alpha/beta-Hydrolases"/>
    <property type="match status" value="1"/>
</dbReference>
<proteinExistence type="predicted"/>
<evidence type="ECO:0000313" key="3">
    <source>
        <dbReference type="EMBL" id="SVA73784.1"/>
    </source>
</evidence>
<dbReference type="Pfam" id="PF00326">
    <property type="entry name" value="Peptidase_S9"/>
    <property type="match status" value="1"/>
</dbReference>
<dbReference type="PANTHER" id="PTHR22946:SF12">
    <property type="entry name" value="CONIDIAL PIGMENT BIOSYNTHESIS PROTEIN AYG1 (AFU_ORTHOLOGUE AFUA_2G17550)"/>
    <property type="match status" value="1"/>
</dbReference>
<feature type="region of interest" description="Disordered" evidence="1">
    <location>
        <begin position="380"/>
        <end position="399"/>
    </location>
</feature>
<sequence>MDQKNNFSRRNAIKWSLLAAGTSAISKVAAQNLGPGNQHVGDIGGRDHQKLFTGDHVVGGGQMEIRLNQSVHTGDPHALEVARRLRPFDPQSWYQEWNRVAEINETIAEGYAEQNLNVSANEFYLRAFRFHRSSIVYQEDTDATMMAGYMKTREMFDKAWNVLPPPFERVTINVDGNALDGYFRKPGGPEGTRYPTVITYLGADSMAESTMLGMGDYADRGMASLVVDLPGQGAAKRLKQLYMQPDTERYVSDLIDYLETRTDVDAERIGLRGQSMGGYSAPRAAANEPRIKAVWTSAGSFDLLRDLFDYYPPIQDRVRWIIGAEDLRATRQALADYTMDGIAQKIECPMLIGYGATDRIMDPQGAFRLYEAAVNSDRQMWSDAGHPHHNEKSGGPKELRLPTAEDWAAIKLGALA</sequence>
<evidence type="ECO:0000256" key="1">
    <source>
        <dbReference type="SAM" id="MobiDB-lite"/>
    </source>
</evidence>
<dbReference type="AlphaFoldDB" id="A0A381Y9V7"/>
<feature type="compositionally biased region" description="Basic and acidic residues" evidence="1">
    <location>
        <begin position="385"/>
        <end position="399"/>
    </location>
</feature>
<evidence type="ECO:0000259" key="2">
    <source>
        <dbReference type="Pfam" id="PF00326"/>
    </source>
</evidence>
<protein>
    <recommendedName>
        <fullName evidence="2">Peptidase S9 prolyl oligopeptidase catalytic domain-containing protein</fullName>
    </recommendedName>
</protein>
<dbReference type="InterPro" id="IPR050261">
    <property type="entry name" value="FrsA_esterase"/>
</dbReference>
<dbReference type="InterPro" id="IPR001375">
    <property type="entry name" value="Peptidase_S9_cat"/>
</dbReference>
<accession>A0A381Y9V7</accession>
<dbReference type="Gene3D" id="3.40.50.1820">
    <property type="entry name" value="alpha/beta hydrolase"/>
    <property type="match status" value="1"/>
</dbReference>
<gene>
    <name evidence="3" type="ORF">METZ01_LOCUS126638</name>
</gene>
<feature type="domain" description="Peptidase S9 prolyl oligopeptidase catalytic" evidence="2">
    <location>
        <begin position="218"/>
        <end position="380"/>
    </location>
</feature>
<dbReference type="Gene3D" id="1.20.1440.110">
    <property type="entry name" value="acylaminoacyl peptidase"/>
    <property type="match status" value="1"/>
</dbReference>
<dbReference type="GO" id="GO:0008236">
    <property type="term" value="F:serine-type peptidase activity"/>
    <property type="evidence" value="ECO:0007669"/>
    <property type="project" value="InterPro"/>
</dbReference>
<dbReference type="GO" id="GO:0006508">
    <property type="term" value="P:proteolysis"/>
    <property type="evidence" value="ECO:0007669"/>
    <property type="project" value="InterPro"/>
</dbReference>
<name>A0A381Y9V7_9ZZZZ</name>
<organism evidence="3">
    <name type="scientific">marine metagenome</name>
    <dbReference type="NCBI Taxonomy" id="408172"/>
    <lineage>
        <taxon>unclassified sequences</taxon>
        <taxon>metagenomes</taxon>
        <taxon>ecological metagenomes</taxon>
    </lineage>
</organism>